<sequence length="982" mass="113692">MHTVDQNIKKERISKAMIKNYELVKEEQIKELNGTGYVYRHKKTGARVVVISNEDDNKVFQIGFKTPPKDDTGVPHIMEHSVLCGSREFPLKDPFVELVKGSLNTFLNAMTYPDKTVYPVASCNDKDFFNLMHVYLDAVFYPNIYTKPEILKQEGWHYSLESEDAPVTYNGVVYNEMKGVFSSPDQQLARLIQKSLLSDTPYGFESGGDPEAIPELSYEQFLDFHRTYYHPSNSYIYLYGDMDPEEYLEFIDEHYLSDFDKKQVDTSWEPQKAFSEVKRVEEVYPVSEQDGTENKTFLSYNAVIGTSLDKELYIAFQILDRALFSMQGAPVKKALMEAGIAKDISSSYDNGIEQPVFSVVAQEADEKKEEEFVRIIEEMLQKISEEGIQRRSLEAALNYYEFQYKEANFGRFPKGLMYGLQMYDSWLYDDDEPFMHVKTNEVFAFLREQLDGSYFTDLIKTYLLSNTHKSIVVLKPEKGLQTRKDQKTAEQLREFKESLLEEELRQLVKSTKELKEYQEAATPKEDLEKIPLLDIKDIKKEIRPLCNEEVLVDGVKIIWHPYFTNQICYLKMVFDMSRVPARLVPYVSLMSEVFRSVDTKKHSYFELGNEIGIETGGMVTTMDVLPDGTDGVKSYFVIRTKCFYENADKAFELMEEILFDSKLDDKKRLKEIIGQIYTNMKTDLAQAGHKTASNRAMSYFSPYARYKEQIQGVSMFEFVKDWYESFEQESDKIADNMKEACRYIFRKENLMVSYTGKEKKPSFMEDAMHQFTGRMFTEDLPEEETKILPENMEEGFATAGGVQYVACAGNFATKGYEYTGALNVLQVIFSYEYLWLNIRVKGGAYGCMCSFMPQGDSMFVSYRDPNLLETYQVFENAADFVEHFDIDDRDMVKYIIGTISNMDTPLEPDDLGERSFQAYLLGRTEAELQKYRDQVLSCDQETIRSLAPYVRCVVDAGNNCTIGNEDKLEEAKDKFKEIRHVF</sequence>
<dbReference type="SUPFAM" id="SSF63411">
    <property type="entry name" value="LuxS/MPP-like metallohydrolase"/>
    <property type="match status" value="4"/>
</dbReference>
<dbReference type="Proteomes" id="UP000298653">
    <property type="component" value="Chromosome"/>
</dbReference>
<dbReference type="EMBL" id="CP040058">
    <property type="protein sequence ID" value="QCP36067.1"/>
    <property type="molecule type" value="Genomic_DNA"/>
</dbReference>
<name>A0A4P8IGZ4_9FIRM</name>
<dbReference type="Pfam" id="PF05193">
    <property type="entry name" value="Peptidase_M16_C"/>
    <property type="match status" value="1"/>
</dbReference>
<evidence type="ECO:0000313" key="3">
    <source>
        <dbReference type="Proteomes" id="UP000298653"/>
    </source>
</evidence>
<dbReference type="GO" id="GO:0046872">
    <property type="term" value="F:metal ion binding"/>
    <property type="evidence" value="ECO:0007669"/>
    <property type="project" value="InterPro"/>
</dbReference>
<organism evidence="2 3">
    <name type="scientific">Anaerostipes rhamnosivorans</name>
    <dbReference type="NCBI Taxonomy" id="1229621"/>
    <lineage>
        <taxon>Bacteria</taxon>
        <taxon>Bacillati</taxon>
        <taxon>Bacillota</taxon>
        <taxon>Clostridia</taxon>
        <taxon>Lachnospirales</taxon>
        <taxon>Lachnospiraceae</taxon>
        <taxon>Anaerostipes</taxon>
    </lineage>
</organism>
<dbReference type="SMART" id="SM01264">
    <property type="entry name" value="M16C_associated"/>
    <property type="match status" value="1"/>
</dbReference>
<dbReference type="InterPro" id="IPR011249">
    <property type="entry name" value="Metalloenz_LuxS/M16"/>
</dbReference>
<reference evidence="2 3" key="1">
    <citation type="submission" date="2019-05" db="EMBL/GenBank/DDBJ databases">
        <title>Complete genome sequencing of Anaerostipes rhamnosivorans.</title>
        <authorList>
            <person name="Bui T.P.N."/>
            <person name="de Vos W.M."/>
        </authorList>
    </citation>
    <scope>NUCLEOTIDE SEQUENCE [LARGE SCALE GENOMIC DNA]</scope>
    <source>
        <strain evidence="2 3">1y2</strain>
    </source>
</reference>
<proteinExistence type="predicted"/>
<dbReference type="Gene3D" id="3.30.830.10">
    <property type="entry name" value="Metalloenzyme, LuxS/M16 peptidase-like"/>
    <property type="match status" value="4"/>
</dbReference>
<dbReference type="InterPro" id="IPR055130">
    <property type="entry name" value="PreP_C"/>
</dbReference>
<dbReference type="KEGG" id="arf:AR1Y2_2613"/>
<dbReference type="GO" id="GO:0016485">
    <property type="term" value="P:protein processing"/>
    <property type="evidence" value="ECO:0007669"/>
    <property type="project" value="TreeGrafter"/>
</dbReference>
<dbReference type="PANTHER" id="PTHR43016">
    <property type="entry name" value="PRESEQUENCE PROTEASE"/>
    <property type="match status" value="1"/>
</dbReference>
<feature type="domain" description="Peptidase M16C associated" evidence="1">
    <location>
        <begin position="474"/>
        <end position="722"/>
    </location>
</feature>
<dbReference type="FunFam" id="3.30.830.10:FF:000034">
    <property type="entry name" value="presequence protease 1, chloroplastic/mitochondrial"/>
    <property type="match status" value="1"/>
</dbReference>
<dbReference type="InterPro" id="IPR013578">
    <property type="entry name" value="Peptidase_M16C_assoc"/>
</dbReference>
<protein>
    <submittedName>
        <fullName evidence="2">Protein hypA</fullName>
    </submittedName>
</protein>
<dbReference type="PANTHER" id="PTHR43016:SF13">
    <property type="entry name" value="PRESEQUENCE PROTEASE, MITOCHONDRIAL"/>
    <property type="match status" value="1"/>
</dbReference>
<accession>A0A4P8IGZ4</accession>
<dbReference type="Pfam" id="PF08367">
    <property type="entry name" value="M16C_assoc"/>
    <property type="match status" value="1"/>
</dbReference>
<gene>
    <name evidence="2" type="ORF">AR1Y2_2613</name>
</gene>
<dbReference type="Pfam" id="PF22516">
    <property type="entry name" value="PreP_C"/>
    <property type="match status" value="1"/>
</dbReference>
<dbReference type="InterPro" id="IPR007863">
    <property type="entry name" value="Peptidase_M16_C"/>
</dbReference>
<dbReference type="GO" id="GO:0004222">
    <property type="term" value="F:metalloendopeptidase activity"/>
    <property type="evidence" value="ECO:0007669"/>
    <property type="project" value="TreeGrafter"/>
</dbReference>
<evidence type="ECO:0000313" key="2">
    <source>
        <dbReference type="EMBL" id="QCP36067.1"/>
    </source>
</evidence>
<evidence type="ECO:0000259" key="1">
    <source>
        <dbReference type="SMART" id="SM01264"/>
    </source>
</evidence>
<dbReference type="AlphaFoldDB" id="A0A4P8IGZ4"/>
<keyword evidence="3" id="KW-1185">Reference proteome</keyword>